<reference evidence="2 3" key="1">
    <citation type="journal article" date="2020" name="Cell">
        <title>Large-Scale Comparative Analyses of Tick Genomes Elucidate Their Genetic Diversity and Vector Capacities.</title>
        <authorList>
            <consortium name="Tick Genome and Microbiome Consortium (TIGMIC)"/>
            <person name="Jia N."/>
            <person name="Wang J."/>
            <person name="Shi W."/>
            <person name="Du L."/>
            <person name="Sun Y."/>
            <person name="Zhan W."/>
            <person name="Jiang J.F."/>
            <person name="Wang Q."/>
            <person name="Zhang B."/>
            <person name="Ji P."/>
            <person name="Bell-Sakyi L."/>
            <person name="Cui X.M."/>
            <person name="Yuan T.T."/>
            <person name="Jiang B.G."/>
            <person name="Yang W.F."/>
            <person name="Lam T.T."/>
            <person name="Chang Q.C."/>
            <person name="Ding S.J."/>
            <person name="Wang X.J."/>
            <person name="Zhu J.G."/>
            <person name="Ruan X.D."/>
            <person name="Zhao L."/>
            <person name="Wei J.T."/>
            <person name="Ye R.Z."/>
            <person name="Que T.C."/>
            <person name="Du C.H."/>
            <person name="Zhou Y.H."/>
            <person name="Cheng J.X."/>
            <person name="Dai P.F."/>
            <person name="Guo W.B."/>
            <person name="Han X.H."/>
            <person name="Huang E.J."/>
            <person name="Li L.F."/>
            <person name="Wei W."/>
            <person name="Gao Y.C."/>
            <person name="Liu J.Z."/>
            <person name="Shao H.Z."/>
            <person name="Wang X."/>
            <person name="Wang C.C."/>
            <person name="Yang T.C."/>
            <person name="Huo Q.B."/>
            <person name="Li W."/>
            <person name="Chen H.Y."/>
            <person name="Chen S.E."/>
            <person name="Zhou L.G."/>
            <person name="Ni X.B."/>
            <person name="Tian J.H."/>
            <person name="Sheng Y."/>
            <person name="Liu T."/>
            <person name="Pan Y.S."/>
            <person name="Xia L.Y."/>
            <person name="Li J."/>
            <person name="Zhao F."/>
            <person name="Cao W.C."/>
        </authorList>
    </citation>
    <scope>NUCLEOTIDE SEQUENCE [LARGE SCALE GENOMIC DNA]</scope>
    <source>
        <strain evidence="2">HaeL-2018</strain>
    </source>
</reference>
<evidence type="ECO:0000313" key="3">
    <source>
        <dbReference type="Proteomes" id="UP000821853"/>
    </source>
</evidence>
<dbReference type="VEuPathDB" id="VectorBase:HLOH_050008"/>
<proteinExistence type="predicted"/>
<accession>A0A9J6GNB8</accession>
<evidence type="ECO:0000313" key="2">
    <source>
        <dbReference type="EMBL" id="KAH9377109.1"/>
    </source>
</evidence>
<gene>
    <name evidence="2" type="ORF">HPB48_011694</name>
</gene>
<evidence type="ECO:0000256" key="1">
    <source>
        <dbReference type="SAM" id="MobiDB-lite"/>
    </source>
</evidence>
<protein>
    <submittedName>
        <fullName evidence="2">Uncharacterized protein</fullName>
    </submittedName>
</protein>
<name>A0A9J6GNB8_HAELO</name>
<keyword evidence="3" id="KW-1185">Reference proteome</keyword>
<dbReference type="EMBL" id="JABSTR010000008">
    <property type="protein sequence ID" value="KAH9377109.1"/>
    <property type="molecule type" value="Genomic_DNA"/>
</dbReference>
<comment type="caution">
    <text evidence="2">The sequence shown here is derived from an EMBL/GenBank/DDBJ whole genome shotgun (WGS) entry which is preliminary data.</text>
</comment>
<organism evidence="2 3">
    <name type="scientific">Haemaphysalis longicornis</name>
    <name type="common">Bush tick</name>
    <dbReference type="NCBI Taxonomy" id="44386"/>
    <lineage>
        <taxon>Eukaryota</taxon>
        <taxon>Metazoa</taxon>
        <taxon>Ecdysozoa</taxon>
        <taxon>Arthropoda</taxon>
        <taxon>Chelicerata</taxon>
        <taxon>Arachnida</taxon>
        <taxon>Acari</taxon>
        <taxon>Parasitiformes</taxon>
        <taxon>Ixodida</taxon>
        <taxon>Ixodoidea</taxon>
        <taxon>Ixodidae</taxon>
        <taxon>Haemaphysalinae</taxon>
        <taxon>Haemaphysalis</taxon>
    </lineage>
</organism>
<dbReference type="AlphaFoldDB" id="A0A9J6GNB8"/>
<sequence length="59" mass="6646">MPEVEMVEGVDISPEEVNCPGWRTSLSKKRKSRPELPSSADTFTFKYKQLGKTPHARPA</sequence>
<dbReference type="Proteomes" id="UP000821853">
    <property type="component" value="Unassembled WGS sequence"/>
</dbReference>
<feature type="region of interest" description="Disordered" evidence="1">
    <location>
        <begin position="25"/>
        <end position="59"/>
    </location>
</feature>